<feature type="domain" description="CusB-like beta-barrel" evidence="5">
    <location>
        <begin position="214"/>
        <end position="286"/>
    </location>
</feature>
<evidence type="ECO:0000259" key="6">
    <source>
        <dbReference type="Pfam" id="PF25973"/>
    </source>
</evidence>
<dbReference type="InterPro" id="IPR058648">
    <property type="entry name" value="HH_CzcB-like"/>
</dbReference>
<dbReference type="GO" id="GO:0060003">
    <property type="term" value="P:copper ion export"/>
    <property type="evidence" value="ECO:0007669"/>
    <property type="project" value="TreeGrafter"/>
</dbReference>
<dbReference type="Pfam" id="PF25893">
    <property type="entry name" value="HH_CzcB"/>
    <property type="match status" value="1"/>
</dbReference>
<organism evidence="7">
    <name type="scientific">Thiolapillus brandeum</name>
    <dbReference type="NCBI Taxonomy" id="1076588"/>
    <lineage>
        <taxon>Bacteria</taxon>
        <taxon>Pseudomonadati</taxon>
        <taxon>Pseudomonadota</taxon>
        <taxon>Gammaproteobacteria</taxon>
        <taxon>Chromatiales</taxon>
        <taxon>Sedimenticolaceae</taxon>
        <taxon>Thiolapillus</taxon>
    </lineage>
</organism>
<comment type="similarity">
    <text evidence="1">Belongs to the membrane fusion protein (MFP) (TC 8.A.1) family.</text>
</comment>
<dbReference type="PANTHER" id="PTHR30097">
    <property type="entry name" value="CATION EFFLUX SYSTEM PROTEIN CUSB"/>
    <property type="match status" value="1"/>
</dbReference>
<feature type="signal peptide" evidence="3">
    <location>
        <begin position="1"/>
        <end position="18"/>
    </location>
</feature>
<accession>A0A831RXI7</accession>
<dbReference type="Gene3D" id="2.40.50.100">
    <property type="match status" value="1"/>
</dbReference>
<keyword evidence="3" id="KW-0732">Signal</keyword>
<dbReference type="InterPro" id="IPR051909">
    <property type="entry name" value="MFP_Cation_Efflux"/>
</dbReference>
<dbReference type="Gene3D" id="2.40.30.170">
    <property type="match status" value="1"/>
</dbReference>
<gene>
    <name evidence="7" type="ORF">ENJ12_05275</name>
</gene>
<reference evidence="7" key="1">
    <citation type="journal article" date="2020" name="mSystems">
        <title>Genome- and Community-Level Interaction Insights into Carbon Utilization and Element Cycling Functions of Hydrothermarchaeota in Hydrothermal Sediment.</title>
        <authorList>
            <person name="Zhou Z."/>
            <person name="Liu Y."/>
            <person name="Xu W."/>
            <person name="Pan J."/>
            <person name="Luo Z.H."/>
            <person name="Li M."/>
        </authorList>
    </citation>
    <scope>NUCLEOTIDE SEQUENCE [LARGE SCALE GENOMIC DNA]</scope>
    <source>
        <strain evidence="7">HyVt-458</strain>
    </source>
</reference>
<dbReference type="InterPro" id="IPR006143">
    <property type="entry name" value="RND_pump_MFP"/>
</dbReference>
<evidence type="ECO:0000259" key="4">
    <source>
        <dbReference type="Pfam" id="PF25893"/>
    </source>
</evidence>
<dbReference type="PANTHER" id="PTHR30097:SF4">
    <property type="entry name" value="SLR6042 PROTEIN"/>
    <property type="match status" value="1"/>
</dbReference>
<dbReference type="SUPFAM" id="SSF111369">
    <property type="entry name" value="HlyD-like secretion proteins"/>
    <property type="match status" value="1"/>
</dbReference>
<evidence type="ECO:0000259" key="5">
    <source>
        <dbReference type="Pfam" id="PF25954"/>
    </source>
</evidence>
<evidence type="ECO:0000256" key="3">
    <source>
        <dbReference type="SAM" id="SignalP"/>
    </source>
</evidence>
<dbReference type="Gene3D" id="1.10.287.470">
    <property type="entry name" value="Helix hairpin bin"/>
    <property type="match status" value="1"/>
</dbReference>
<dbReference type="GO" id="GO:0046914">
    <property type="term" value="F:transition metal ion binding"/>
    <property type="evidence" value="ECO:0007669"/>
    <property type="project" value="TreeGrafter"/>
</dbReference>
<dbReference type="AlphaFoldDB" id="A0A831RXI7"/>
<evidence type="ECO:0000256" key="1">
    <source>
        <dbReference type="ARBA" id="ARBA00009477"/>
    </source>
</evidence>
<name>A0A831RXI7_9GAMM</name>
<dbReference type="InterPro" id="IPR058792">
    <property type="entry name" value="Beta-barrel_RND_2"/>
</dbReference>
<feature type="domain" description="CzcB-like barrel-sandwich hybrid" evidence="6">
    <location>
        <begin position="62"/>
        <end position="209"/>
    </location>
</feature>
<comment type="caution">
    <text evidence="7">The sequence shown here is derived from an EMBL/GenBank/DDBJ whole genome shotgun (WGS) entry which is preliminary data.</text>
</comment>
<dbReference type="Gene3D" id="2.40.420.20">
    <property type="match status" value="1"/>
</dbReference>
<dbReference type="InterPro" id="IPR058647">
    <property type="entry name" value="BSH_CzcB-like"/>
</dbReference>
<sequence length="360" mass="38972">MKKTLLGMALLFTASLHAAPLVTIEPAQQQALGISTIAVEPVTRAWGSTYPAKVRVPNAQLMVVSAPQEGLLSVLKVAEGEPVHKGQVLAVIQSPKLVEEQRLYLEARSRLGLSRAELNRDKQLKAEGIIADRRFLETRARYMQARTEVDQRQQALLLAGMGQTAIDELEKKHKLSANLVVRSPLDGVILAQLAMPGQRVEMASPIYRIGRLDPLWLEIQVPLEQLRDIAVGTAVRVPKFSVEGKVITIGSMIHGEDQGVLVRAEIPNAGSVLRPGQFVEAQLAQAGDKKAWRVPRQALLRVDGKTWVMVGRSAGFQPVEVSISAEEADALIIKGNLKAGDNVAVSGTAALKAAWLEGEG</sequence>
<dbReference type="EMBL" id="DRLF01000187">
    <property type="protein sequence ID" value="HEC06238.1"/>
    <property type="molecule type" value="Genomic_DNA"/>
</dbReference>
<dbReference type="Pfam" id="PF25954">
    <property type="entry name" value="Beta-barrel_RND_2"/>
    <property type="match status" value="1"/>
</dbReference>
<feature type="domain" description="CzcB-like alpha-helical hairpin" evidence="4">
    <location>
        <begin position="104"/>
        <end position="157"/>
    </location>
</feature>
<dbReference type="Proteomes" id="UP000886339">
    <property type="component" value="Unassembled WGS sequence"/>
</dbReference>
<keyword evidence="2" id="KW-0813">Transport</keyword>
<dbReference type="GO" id="GO:0016020">
    <property type="term" value="C:membrane"/>
    <property type="evidence" value="ECO:0007669"/>
    <property type="project" value="InterPro"/>
</dbReference>
<proteinExistence type="inferred from homology"/>
<protein>
    <submittedName>
        <fullName evidence="7">Efflux RND transporter periplasmic adaptor subunit</fullName>
    </submittedName>
</protein>
<evidence type="ECO:0000256" key="2">
    <source>
        <dbReference type="ARBA" id="ARBA00022448"/>
    </source>
</evidence>
<evidence type="ECO:0000313" key="7">
    <source>
        <dbReference type="EMBL" id="HEC06238.1"/>
    </source>
</evidence>
<dbReference type="GO" id="GO:0015679">
    <property type="term" value="P:plasma membrane copper ion transport"/>
    <property type="evidence" value="ECO:0007669"/>
    <property type="project" value="TreeGrafter"/>
</dbReference>
<dbReference type="NCBIfam" id="TIGR01730">
    <property type="entry name" value="RND_mfp"/>
    <property type="match status" value="1"/>
</dbReference>
<dbReference type="Pfam" id="PF25973">
    <property type="entry name" value="BSH_CzcB"/>
    <property type="match status" value="1"/>
</dbReference>
<feature type="chain" id="PRO_5032615119" evidence="3">
    <location>
        <begin position="19"/>
        <end position="360"/>
    </location>
</feature>
<dbReference type="GO" id="GO:0030288">
    <property type="term" value="C:outer membrane-bounded periplasmic space"/>
    <property type="evidence" value="ECO:0007669"/>
    <property type="project" value="TreeGrafter"/>
</dbReference>
<dbReference type="GO" id="GO:0022857">
    <property type="term" value="F:transmembrane transporter activity"/>
    <property type="evidence" value="ECO:0007669"/>
    <property type="project" value="InterPro"/>
</dbReference>